<sequence>MTTTDADTNGSTAAAAAGHTSQPKTDPRGGAQTVTDHAETSPVAGMHGYAKQKDAHIKRLRRIEGQIRGLQRMLEEDVYCIDILTQVSASTKGLQSFGLQLLEEHLRHCVADAAVKGPEAIDAKVQEATKAIERMLRT</sequence>
<dbReference type="FunFam" id="1.20.58.1000:FF:000003">
    <property type="entry name" value="CopY family transcriptional regulator"/>
    <property type="match status" value="1"/>
</dbReference>
<keyword evidence="3" id="KW-0963">Cytoplasm</keyword>
<evidence type="ECO:0000256" key="7">
    <source>
        <dbReference type="ARBA" id="ARBA00023015"/>
    </source>
</evidence>
<keyword evidence="4" id="KW-0678">Repressor</keyword>
<dbReference type="GO" id="GO:0032993">
    <property type="term" value="C:protein-DNA complex"/>
    <property type="evidence" value="ECO:0007669"/>
    <property type="project" value="UniProtKB-ARBA"/>
</dbReference>
<dbReference type="Proteomes" id="UP000262477">
    <property type="component" value="Unassembled WGS sequence"/>
</dbReference>
<name>A0A371PYW8_STRIH</name>
<dbReference type="OrthoDB" id="9811244at2"/>
<dbReference type="InterPro" id="IPR003735">
    <property type="entry name" value="Metal_Tscrpt_repr"/>
</dbReference>
<dbReference type="RefSeq" id="WP_128509894.1">
    <property type="nucleotide sequence ID" value="NZ_JBHYKF010000039.1"/>
</dbReference>
<dbReference type="AlphaFoldDB" id="A0A371PYW8"/>
<proteinExistence type="inferred from homology"/>
<keyword evidence="12" id="KW-1185">Reference proteome</keyword>
<evidence type="ECO:0000256" key="2">
    <source>
        <dbReference type="ARBA" id="ARBA00005428"/>
    </source>
</evidence>
<protein>
    <submittedName>
        <fullName evidence="11">Metal-sensitive transcriptional regulator</fullName>
    </submittedName>
</protein>
<comment type="subcellular location">
    <subcellularLocation>
        <location evidence="1">Cytoplasm</location>
    </subcellularLocation>
</comment>
<comment type="similarity">
    <text evidence="2">Belongs to the CsoR family.</text>
</comment>
<dbReference type="Gene3D" id="1.20.58.1000">
    <property type="entry name" value="Metal-sensitive repressor, helix protomer"/>
    <property type="match status" value="1"/>
</dbReference>
<dbReference type="PANTHER" id="PTHR33677">
    <property type="entry name" value="TRANSCRIPTIONAL REPRESSOR FRMR-RELATED"/>
    <property type="match status" value="1"/>
</dbReference>
<evidence type="ECO:0000256" key="9">
    <source>
        <dbReference type="ARBA" id="ARBA00023163"/>
    </source>
</evidence>
<feature type="compositionally biased region" description="Low complexity" evidence="10">
    <location>
        <begin position="1"/>
        <end position="21"/>
    </location>
</feature>
<keyword evidence="9" id="KW-0804">Transcription</keyword>
<evidence type="ECO:0000256" key="4">
    <source>
        <dbReference type="ARBA" id="ARBA00022491"/>
    </source>
</evidence>
<gene>
    <name evidence="11" type="ORF">DY245_27400</name>
</gene>
<dbReference type="Pfam" id="PF02583">
    <property type="entry name" value="Trns_repr_metal"/>
    <property type="match status" value="1"/>
</dbReference>
<accession>A0A371PYW8</accession>
<dbReference type="GO" id="GO:0001217">
    <property type="term" value="F:DNA-binding transcription repressor activity"/>
    <property type="evidence" value="ECO:0007669"/>
    <property type="project" value="UniProtKB-ARBA"/>
</dbReference>
<evidence type="ECO:0000313" key="12">
    <source>
        <dbReference type="Proteomes" id="UP000262477"/>
    </source>
</evidence>
<evidence type="ECO:0000256" key="10">
    <source>
        <dbReference type="SAM" id="MobiDB-lite"/>
    </source>
</evidence>
<keyword evidence="5" id="KW-0479">Metal-binding</keyword>
<reference evidence="11 12" key="1">
    <citation type="submission" date="2018-08" db="EMBL/GenBank/DDBJ databases">
        <title>Streptomyces NEAU-D10 sp. nov., a novel Actinomycete isolated from soil.</title>
        <authorList>
            <person name="Jin L."/>
        </authorList>
    </citation>
    <scope>NUCLEOTIDE SEQUENCE [LARGE SCALE GENOMIC DNA]</scope>
    <source>
        <strain evidence="11 12">NEAU-D10</strain>
    </source>
</reference>
<evidence type="ECO:0000256" key="6">
    <source>
        <dbReference type="ARBA" id="ARBA00023008"/>
    </source>
</evidence>
<dbReference type="InterPro" id="IPR038390">
    <property type="entry name" value="Metal_Tscrpt_repr_sf"/>
</dbReference>
<keyword evidence="6" id="KW-0186">Copper</keyword>
<dbReference type="GO" id="GO:0005737">
    <property type="term" value="C:cytoplasm"/>
    <property type="evidence" value="ECO:0007669"/>
    <property type="project" value="UniProtKB-SubCell"/>
</dbReference>
<dbReference type="EMBL" id="QUAC01000219">
    <property type="protein sequence ID" value="REK87303.1"/>
    <property type="molecule type" value="Genomic_DNA"/>
</dbReference>
<dbReference type="PANTHER" id="PTHR33677:SF3">
    <property type="entry name" value="COPPER-SENSING TRANSCRIPTIONAL REPRESSOR RICR"/>
    <property type="match status" value="1"/>
</dbReference>
<evidence type="ECO:0000256" key="8">
    <source>
        <dbReference type="ARBA" id="ARBA00023125"/>
    </source>
</evidence>
<keyword evidence="7" id="KW-0805">Transcription regulation</keyword>
<dbReference type="GO" id="GO:0046872">
    <property type="term" value="F:metal ion binding"/>
    <property type="evidence" value="ECO:0007669"/>
    <property type="project" value="UniProtKB-KW"/>
</dbReference>
<dbReference type="GO" id="GO:0000976">
    <property type="term" value="F:transcription cis-regulatory region binding"/>
    <property type="evidence" value="ECO:0007669"/>
    <property type="project" value="UniProtKB-ARBA"/>
</dbReference>
<evidence type="ECO:0000256" key="3">
    <source>
        <dbReference type="ARBA" id="ARBA00022490"/>
    </source>
</evidence>
<comment type="caution">
    <text evidence="11">The sequence shown here is derived from an EMBL/GenBank/DDBJ whole genome shotgun (WGS) entry which is preliminary data.</text>
</comment>
<evidence type="ECO:0000313" key="11">
    <source>
        <dbReference type="EMBL" id="REK87303.1"/>
    </source>
</evidence>
<feature type="region of interest" description="Disordered" evidence="10">
    <location>
        <begin position="1"/>
        <end position="55"/>
    </location>
</feature>
<dbReference type="CDD" id="cd10148">
    <property type="entry name" value="CsoR-like_DUF156"/>
    <property type="match status" value="1"/>
</dbReference>
<keyword evidence="8" id="KW-0238">DNA-binding</keyword>
<evidence type="ECO:0000256" key="1">
    <source>
        <dbReference type="ARBA" id="ARBA00004496"/>
    </source>
</evidence>
<evidence type="ECO:0000256" key="5">
    <source>
        <dbReference type="ARBA" id="ARBA00022723"/>
    </source>
</evidence>
<organism evidence="11 12">
    <name type="scientific">Streptomyces inhibens</name>
    <dbReference type="NCBI Taxonomy" id="2293571"/>
    <lineage>
        <taxon>Bacteria</taxon>
        <taxon>Bacillati</taxon>
        <taxon>Actinomycetota</taxon>
        <taxon>Actinomycetes</taxon>
        <taxon>Kitasatosporales</taxon>
        <taxon>Streptomycetaceae</taxon>
        <taxon>Streptomyces</taxon>
    </lineage>
</organism>